<protein>
    <submittedName>
        <fullName evidence="1">Uncharacterized protein</fullName>
    </submittedName>
</protein>
<dbReference type="SUPFAM" id="SSF56300">
    <property type="entry name" value="Metallo-dependent phosphatases"/>
    <property type="match status" value="1"/>
</dbReference>
<dbReference type="Proteomes" id="UP000250266">
    <property type="component" value="Unassembled WGS sequence"/>
</dbReference>
<organism evidence="1 2">
    <name type="scientific">Lepidopterella palustris CBS 459.81</name>
    <dbReference type="NCBI Taxonomy" id="1314670"/>
    <lineage>
        <taxon>Eukaryota</taxon>
        <taxon>Fungi</taxon>
        <taxon>Dikarya</taxon>
        <taxon>Ascomycota</taxon>
        <taxon>Pezizomycotina</taxon>
        <taxon>Dothideomycetes</taxon>
        <taxon>Pleosporomycetidae</taxon>
        <taxon>Mytilinidiales</taxon>
        <taxon>Argynnaceae</taxon>
        <taxon>Lepidopterella</taxon>
    </lineage>
</organism>
<dbReference type="PANTHER" id="PTHR37844:SF2">
    <property type="entry name" value="SER_THR PROTEIN PHOSPHATASE SUPERFAMILY (AFU_ORTHOLOGUE AFUA_1G14840)"/>
    <property type="match status" value="1"/>
</dbReference>
<evidence type="ECO:0000313" key="2">
    <source>
        <dbReference type="Proteomes" id="UP000250266"/>
    </source>
</evidence>
<keyword evidence="2" id="KW-1185">Reference proteome</keyword>
<evidence type="ECO:0000313" key="1">
    <source>
        <dbReference type="EMBL" id="OCK75148.1"/>
    </source>
</evidence>
<accession>A0A8E2E0X6</accession>
<dbReference type="EMBL" id="KV745356">
    <property type="protein sequence ID" value="OCK75148.1"/>
    <property type="molecule type" value="Genomic_DNA"/>
</dbReference>
<dbReference type="PANTHER" id="PTHR37844">
    <property type="entry name" value="SER/THR PROTEIN PHOSPHATASE SUPERFAMILY (AFU_ORTHOLOGUE AFUA_1G14840)"/>
    <property type="match status" value="1"/>
</dbReference>
<gene>
    <name evidence="1" type="ORF">K432DRAFT_437665</name>
</gene>
<sequence length="204" mass="23466">MSDLHLETPQSGPTYGESKIRPQCRHLALLGDIGNFSDPELFTFLEEQLQQFEVVSYRLGNQRIFWHAQRLRSPSGFTVGKFVFLDQTRYDITDKLTILGCTLFSRNSQFLNTHYAAHEADLEWSNSQAAHLKKNELDRSIIIFTHYSPTKLKAGNSPRYVEDSSPVQPAFVTDISEHVCWISVQDPRTMKRVLANKKGYQRSK</sequence>
<reference evidence="1 2" key="1">
    <citation type="journal article" date="2016" name="Nat. Commun.">
        <title>Ectomycorrhizal ecology is imprinted in the genome of the dominant symbiotic fungus Cenococcum geophilum.</title>
        <authorList>
            <consortium name="DOE Joint Genome Institute"/>
            <person name="Peter M."/>
            <person name="Kohler A."/>
            <person name="Ohm R.A."/>
            <person name="Kuo A."/>
            <person name="Krutzmann J."/>
            <person name="Morin E."/>
            <person name="Arend M."/>
            <person name="Barry K.W."/>
            <person name="Binder M."/>
            <person name="Choi C."/>
            <person name="Clum A."/>
            <person name="Copeland A."/>
            <person name="Grisel N."/>
            <person name="Haridas S."/>
            <person name="Kipfer T."/>
            <person name="LaButti K."/>
            <person name="Lindquist E."/>
            <person name="Lipzen A."/>
            <person name="Maire R."/>
            <person name="Meier B."/>
            <person name="Mihaltcheva S."/>
            <person name="Molinier V."/>
            <person name="Murat C."/>
            <person name="Poggeler S."/>
            <person name="Quandt C.A."/>
            <person name="Sperisen C."/>
            <person name="Tritt A."/>
            <person name="Tisserant E."/>
            <person name="Crous P.W."/>
            <person name="Henrissat B."/>
            <person name="Nehls U."/>
            <person name="Egli S."/>
            <person name="Spatafora J.W."/>
            <person name="Grigoriev I.V."/>
            <person name="Martin F.M."/>
        </authorList>
    </citation>
    <scope>NUCLEOTIDE SEQUENCE [LARGE SCALE GENOMIC DNA]</scope>
    <source>
        <strain evidence="1 2">CBS 459.81</strain>
    </source>
</reference>
<proteinExistence type="predicted"/>
<dbReference type="InterPro" id="IPR029052">
    <property type="entry name" value="Metallo-depent_PP-like"/>
</dbReference>
<dbReference type="AlphaFoldDB" id="A0A8E2E0X6"/>
<dbReference type="OrthoDB" id="550558at2759"/>
<name>A0A8E2E0X6_9PEZI</name>